<evidence type="ECO:0000256" key="2">
    <source>
        <dbReference type="HAMAP-Rule" id="MF_00690"/>
    </source>
</evidence>
<name>A0A4R3YM02_9GAMM</name>
<sequence length="78" mass="9043">MGGNTVIIPWEQIDPETLSRLIESFVLREGTDYGEHEKTLEQKVEDVRRQLRCGEAVLVWSELTESINIMPRGQFRPD</sequence>
<evidence type="ECO:0000313" key="3">
    <source>
        <dbReference type="EMBL" id="TCV93637.1"/>
    </source>
</evidence>
<gene>
    <name evidence="3" type="ORF">EDC52_10819</name>
</gene>
<dbReference type="PIRSF" id="PIRSF006169">
    <property type="entry name" value="UCP006169"/>
    <property type="match status" value="1"/>
</dbReference>
<dbReference type="Pfam" id="PF06794">
    <property type="entry name" value="UPF0270"/>
    <property type="match status" value="1"/>
</dbReference>
<comment type="caution">
    <text evidence="3">The sequence shown here is derived from an EMBL/GenBank/DDBJ whole genome shotgun (WGS) entry which is preliminary data.</text>
</comment>
<protein>
    <recommendedName>
        <fullName evidence="2">UPF0270 protein EDC52_10819</fullName>
    </recommendedName>
</protein>
<dbReference type="InterPro" id="IPR010648">
    <property type="entry name" value="UPF0270"/>
</dbReference>
<dbReference type="Proteomes" id="UP000295719">
    <property type="component" value="Unassembled WGS sequence"/>
</dbReference>
<organism evidence="3 4">
    <name type="scientific">Biostraticola tofi</name>
    <dbReference type="NCBI Taxonomy" id="466109"/>
    <lineage>
        <taxon>Bacteria</taxon>
        <taxon>Pseudomonadati</taxon>
        <taxon>Pseudomonadota</taxon>
        <taxon>Gammaproteobacteria</taxon>
        <taxon>Enterobacterales</taxon>
        <taxon>Bruguierivoracaceae</taxon>
        <taxon>Biostraticola</taxon>
    </lineage>
</organism>
<reference evidence="3 4" key="1">
    <citation type="submission" date="2019-03" db="EMBL/GenBank/DDBJ databases">
        <title>Genomic Encyclopedia of Type Strains, Phase IV (KMG-IV): sequencing the most valuable type-strain genomes for metagenomic binning, comparative biology and taxonomic classification.</title>
        <authorList>
            <person name="Goeker M."/>
        </authorList>
    </citation>
    <scope>NUCLEOTIDE SEQUENCE [LARGE SCALE GENOMIC DNA]</scope>
    <source>
        <strain evidence="3 4">DSM 19580</strain>
    </source>
</reference>
<proteinExistence type="inferred from homology"/>
<keyword evidence="4" id="KW-1185">Reference proteome</keyword>
<dbReference type="InterPro" id="IPR036685">
    <property type="entry name" value="YehU-like_sf"/>
</dbReference>
<dbReference type="NCBIfam" id="NF003438">
    <property type="entry name" value="PRK04966.1"/>
    <property type="match status" value="1"/>
</dbReference>
<dbReference type="HAMAP" id="MF_00690">
    <property type="entry name" value="UPF0270"/>
    <property type="match status" value="1"/>
</dbReference>
<dbReference type="SUPFAM" id="SSF118001">
    <property type="entry name" value="YehU-like"/>
    <property type="match status" value="1"/>
</dbReference>
<evidence type="ECO:0000256" key="1">
    <source>
        <dbReference type="ARBA" id="ARBA00006450"/>
    </source>
</evidence>
<dbReference type="Gene3D" id="1.10.10.610">
    <property type="entry name" value="YehU-like"/>
    <property type="match status" value="1"/>
</dbReference>
<evidence type="ECO:0000313" key="4">
    <source>
        <dbReference type="Proteomes" id="UP000295719"/>
    </source>
</evidence>
<accession>A0A4R3YM02</accession>
<dbReference type="EMBL" id="SMCR01000008">
    <property type="protein sequence ID" value="TCV93637.1"/>
    <property type="molecule type" value="Genomic_DNA"/>
</dbReference>
<comment type="similarity">
    <text evidence="1 2">Belongs to the UPF0270 family.</text>
</comment>
<dbReference type="AlphaFoldDB" id="A0A4R3YM02"/>